<sequence>METAIKTPVEMLSHWVDIQGDSIYLKQPINGQYKEFSWRDVQTQMQQIAGALRHLGLQPGDKVAVLSKNCAEWFITDLALMHGGYISVPIYPTANADTIQYVLEHSGAKAIFVGKLDYWKDQEHGVGGEILRLAMPYDTMPAQYSWERLLELGTPLTEAPLPTPEQVMTIIYTSGSTGKPKGAVQTFSAYAWTCQTVVRDLKTHGEDRLLSYLPLAHITERVAIEGSSFYSGSSVAFVESLDSFVADVQRCRPTVFFSVPRLWSLFQQNIITKVGSAKKLELFLKIPLLSSLVKRKIQKGLGLEQCRLHGSGSAPIPPSLLEWYHSIGIDICEAWGMTENCAYSIINHPFNVNKLGTVGKPVEGCQVKMGEKDELMIKSPGLMREYYLQPEATEAAFDADGFFHTGDVCAIDEDGCISITGRVKDNFKTAKGKYVAPVPIERMLAQDEHVELICVIGSGLPHPVALVQLSEGASSQARDHVCASLKETLDSVNPHLESHETVDAVVVVNEPWTIENDVLTPTLKIKRHVLEKLFSEKVDGVRGAKVVWEDEVDQAKR</sequence>
<dbReference type="InterPro" id="IPR020845">
    <property type="entry name" value="AMP-binding_CS"/>
</dbReference>
<dbReference type="SUPFAM" id="SSF56801">
    <property type="entry name" value="Acetyl-CoA synthetase-like"/>
    <property type="match status" value="1"/>
</dbReference>
<dbReference type="Pfam" id="PF23562">
    <property type="entry name" value="AMP-binding_C_3"/>
    <property type="match status" value="1"/>
</dbReference>
<evidence type="ECO:0000256" key="3">
    <source>
        <dbReference type="ARBA" id="ARBA00024484"/>
    </source>
</evidence>
<evidence type="ECO:0000313" key="5">
    <source>
        <dbReference type="EMBL" id="MCL2916421.1"/>
    </source>
</evidence>
<keyword evidence="1" id="KW-0547">Nucleotide-binding</keyword>
<dbReference type="Gene3D" id="3.40.50.12780">
    <property type="entry name" value="N-terminal domain of ligase-like"/>
    <property type="match status" value="1"/>
</dbReference>
<dbReference type="Gene3D" id="3.30.300.30">
    <property type="match status" value="1"/>
</dbReference>
<dbReference type="Proteomes" id="UP001202831">
    <property type="component" value="Unassembled WGS sequence"/>
</dbReference>
<dbReference type="PANTHER" id="PTHR43272:SF33">
    <property type="entry name" value="AMP-BINDING DOMAIN-CONTAINING PROTEIN-RELATED"/>
    <property type="match status" value="1"/>
</dbReference>
<keyword evidence="6" id="KW-1185">Reference proteome</keyword>
<dbReference type="EMBL" id="JAKIKT010000015">
    <property type="protein sequence ID" value="MCL2916421.1"/>
    <property type="molecule type" value="Genomic_DNA"/>
</dbReference>
<gene>
    <name evidence="5" type="ORF">L2725_22045</name>
</gene>
<evidence type="ECO:0000256" key="1">
    <source>
        <dbReference type="ARBA" id="ARBA00022741"/>
    </source>
</evidence>
<keyword evidence="2" id="KW-0067">ATP-binding</keyword>
<dbReference type="RefSeq" id="WP_249250951.1">
    <property type="nucleotide sequence ID" value="NZ_JAKIKT010000015.1"/>
</dbReference>
<dbReference type="PANTHER" id="PTHR43272">
    <property type="entry name" value="LONG-CHAIN-FATTY-ACID--COA LIGASE"/>
    <property type="match status" value="1"/>
</dbReference>
<name>A0ABT0ND79_9GAMM</name>
<proteinExistence type="predicted"/>
<organism evidence="5 6">
    <name type="scientific">Shewanella corallii</name>
    <dbReference type="NCBI Taxonomy" id="560080"/>
    <lineage>
        <taxon>Bacteria</taxon>
        <taxon>Pseudomonadati</taxon>
        <taxon>Pseudomonadota</taxon>
        <taxon>Gammaproteobacteria</taxon>
        <taxon>Alteromonadales</taxon>
        <taxon>Shewanellaceae</taxon>
        <taxon>Shewanella</taxon>
    </lineage>
</organism>
<dbReference type="Pfam" id="PF00501">
    <property type="entry name" value="AMP-binding"/>
    <property type="match status" value="1"/>
</dbReference>
<feature type="domain" description="AMP-dependent synthetase/ligase" evidence="4">
    <location>
        <begin position="19"/>
        <end position="387"/>
    </location>
</feature>
<comment type="catalytic activity">
    <reaction evidence="3">
        <text>a long-chain fatty acid + ATP + CoA = a long-chain fatty acyl-CoA + AMP + diphosphate</text>
        <dbReference type="Rhea" id="RHEA:15421"/>
        <dbReference type="ChEBI" id="CHEBI:30616"/>
        <dbReference type="ChEBI" id="CHEBI:33019"/>
        <dbReference type="ChEBI" id="CHEBI:57287"/>
        <dbReference type="ChEBI" id="CHEBI:57560"/>
        <dbReference type="ChEBI" id="CHEBI:83139"/>
        <dbReference type="ChEBI" id="CHEBI:456215"/>
        <dbReference type="EC" id="6.2.1.3"/>
    </reaction>
    <physiologicalReaction direction="left-to-right" evidence="3">
        <dbReference type="Rhea" id="RHEA:15422"/>
    </physiologicalReaction>
</comment>
<evidence type="ECO:0000259" key="4">
    <source>
        <dbReference type="Pfam" id="PF00501"/>
    </source>
</evidence>
<dbReference type="InterPro" id="IPR045851">
    <property type="entry name" value="AMP-bd_C_sf"/>
</dbReference>
<evidence type="ECO:0000313" key="6">
    <source>
        <dbReference type="Proteomes" id="UP001202831"/>
    </source>
</evidence>
<accession>A0ABT0ND79</accession>
<dbReference type="InterPro" id="IPR000873">
    <property type="entry name" value="AMP-dep_synth/lig_dom"/>
</dbReference>
<comment type="caution">
    <text evidence="5">The sequence shown here is derived from an EMBL/GenBank/DDBJ whole genome shotgun (WGS) entry which is preliminary data.</text>
</comment>
<dbReference type="InterPro" id="IPR042099">
    <property type="entry name" value="ANL_N_sf"/>
</dbReference>
<evidence type="ECO:0000256" key="2">
    <source>
        <dbReference type="ARBA" id="ARBA00022840"/>
    </source>
</evidence>
<protein>
    <submittedName>
        <fullName evidence="5">AMP-binding protein</fullName>
    </submittedName>
</protein>
<reference evidence="5 6" key="1">
    <citation type="submission" date="2022-01" db="EMBL/GenBank/DDBJ databases">
        <title>Whole genome-based taxonomy of the Shewanellaceae.</title>
        <authorList>
            <person name="Martin-Rodriguez A.J."/>
        </authorList>
    </citation>
    <scope>NUCLEOTIDE SEQUENCE [LARGE SCALE GENOMIC DNA]</scope>
    <source>
        <strain evidence="5 6">DSM 21332</strain>
    </source>
</reference>
<dbReference type="PROSITE" id="PS00455">
    <property type="entry name" value="AMP_BINDING"/>
    <property type="match status" value="1"/>
</dbReference>